<evidence type="ECO:0000313" key="2">
    <source>
        <dbReference type="Proteomes" id="UP000634308"/>
    </source>
</evidence>
<accession>A0ABQ2RT93</accession>
<protein>
    <recommendedName>
        <fullName evidence="3">DUF72 domain-containing protein</fullName>
    </recommendedName>
</protein>
<organism evidence="1 2">
    <name type="scientific">Deinococcus seoulensis</name>
    <dbReference type="NCBI Taxonomy" id="1837379"/>
    <lineage>
        <taxon>Bacteria</taxon>
        <taxon>Thermotogati</taxon>
        <taxon>Deinococcota</taxon>
        <taxon>Deinococci</taxon>
        <taxon>Deinococcales</taxon>
        <taxon>Deinococcaceae</taxon>
        <taxon>Deinococcus</taxon>
    </lineage>
</organism>
<comment type="caution">
    <text evidence="1">The sequence shown here is derived from an EMBL/GenBank/DDBJ whole genome shotgun (WGS) entry which is preliminary data.</text>
</comment>
<evidence type="ECO:0000313" key="1">
    <source>
        <dbReference type="EMBL" id="GGR62519.1"/>
    </source>
</evidence>
<dbReference type="EMBL" id="BMQM01000017">
    <property type="protein sequence ID" value="GGR62519.1"/>
    <property type="molecule type" value="Genomic_DNA"/>
</dbReference>
<dbReference type="RefSeq" id="WP_189065392.1">
    <property type="nucleotide sequence ID" value="NZ_BMQM01000017.1"/>
</dbReference>
<sequence length="136" mass="14912">MTDDSRPWACAWSTDGPWFGPFPTREAATRYALDHPPLVCDHPRVFLARAVTPAASLFLGSVDALLPEAASAAASLHGPAASEWLANVPEDQLDDLQVQLDQVFDVWAARHGHQPTFFRVEDVTGHRLAEFIAEHA</sequence>
<keyword evidence="2" id="KW-1185">Reference proteome</keyword>
<name>A0ABQ2RT93_9DEIO</name>
<evidence type="ECO:0008006" key="3">
    <source>
        <dbReference type="Google" id="ProtNLM"/>
    </source>
</evidence>
<dbReference type="Proteomes" id="UP000634308">
    <property type="component" value="Unassembled WGS sequence"/>
</dbReference>
<proteinExistence type="predicted"/>
<gene>
    <name evidence="1" type="ORF">GCM10008959_25660</name>
</gene>
<reference evidence="2" key="1">
    <citation type="journal article" date="2019" name="Int. J. Syst. Evol. Microbiol.">
        <title>The Global Catalogue of Microorganisms (GCM) 10K type strain sequencing project: providing services to taxonomists for standard genome sequencing and annotation.</title>
        <authorList>
            <consortium name="The Broad Institute Genomics Platform"/>
            <consortium name="The Broad Institute Genome Sequencing Center for Infectious Disease"/>
            <person name="Wu L."/>
            <person name="Ma J."/>
        </authorList>
    </citation>
    <scope>NUCLEOTIDE SEQUENCE [LARGE SCALE GENOMIC DNA]</scope>
    <source>
        <strain evidence="2">JCM 31404</strain>
    </source>
</reference>